<evidence type="ECO:0000313" key="3">
    <source>
        <dbReference type="EMBL" id="CAL4775450.1"/>
    </source>
</evidence>
<protein>
    <submittedName>
        <fullName evidence="3">C3H1-type domain-containing protein</fullName>
    </submittedName>
</protein>
<evidence type="ECO:0000313" key="4">
    <source>
        <dbReference type="Proteomes" id="UP001152797"/>
    </source>
</evidence>
<reference evidence="2" key="1">
    <citation type="submission" date="2022-10" db="EMBL/GenBank/DDBJ databases">
        <authorList>
            <person name="Chen Y."/>
            <person name="Dougan E. K."/>
            <person name="Chan C."/>
            <person name="Rhodes N."/>
            <person name="Thang M."/>
        </authorList>
    </citation>
    <scope>NUCLEOTIDE SEQUENCE</scope>
</reference>
<feature type="region of interest" description="Disordered" evidence="1">
    <location>
        <begin position="952"/>
        <end position="990"/>
    </location>
</feature>
<comment type="caution">
    <text evidence="2">The sequence shown here is derived from an EMBL/GenBank/DDBJ whole genome shotgun (WGS) entry which is preliminary data.</text>
</comment>
<dbReference type="EMBL" id="CAMXCT020001236">
    <property type="protein sequence ID" value="CAL1141513.1"/>
    <property type="molecule type" value="Genomic_DNA"/>
</dbReference>
<evidence type="ECO:0000256" key="1">
    <source>
        <dbReference type="SAM" id="MobiDB-lite"/>
    </source>
</evidence>
<evidence type="ECO:0000313" key="2">
    <source>
        <dbReference type="EMBL" id="CAI3988138.1"/>
    </source>
</evidence>
<gene>
    <name evidence="2" type="ORF">C1SCF055_LOCUS15355</name>
</gene>
<dbReference type="EMBL" id="CAMXCT010001236">
    <property type="protein sequence ID" value="CAI3988138.1"/>
    <property type="molecule type" value="Genomic_DNA"/>
</dbReference>
<dbReference type="OrthoDB" id="447432at2759"/>
<sequence>MDDWPQIDSVVLTSLQHWFHTPLQLQAAFDDENGCSILLHGLFPDMVDEDVRNLAAGLVHWQSTQSSNFKRLRRSLADEALFRLPPSRAGDIQVQYTAISQSSTVMVLEMAAKKKQRKYKEESADARAKKTEDDRKRYTILLSNVMKQAALPVAKLIDTLEDPASGWLHLFAARRANTLKNRYKSWKPFQSWLELHRGLHFPESCKDIIDYMQCRVDDGCGKTVPESFSTVLNLLETLGRVPQDQQLSRDPLWLGHVKSWTAELSADSPPRRPAEMYTTAMLVSLEILVCNEDEFLYKRALAWVILVMVWAALRCDDVQSILPHRSLLSNFGLKLLLGKTKTTGPDKAQKEIVAHVYRTISLTGCDWLGTGYQLWSQDQLAYRRDYLVMEPNFDWSGVRRKFVTPTGLSSLIRRVLGELQVPVKQGLDWTLTPGALLLPDGLEFHFSGHSPRNYLTSVAALLGFSKDMRAYLGRWAIGMTSSEEYVRTARQVVYKIQQCVNRSLVEGLVDEYFEDEAIDSLCAYAEAHGANPRRIRKRHTVMNNLTGRHCLGGTFPTLEVRSGDWDDVQDLTDEQMALLHEKAFEVAASLDEQSTGDAAVPPKYFVTISRRGNHRKKMLTESGKDAQGFDRASGAMDEQQQKEFISEHMDSDLQFVLSDNGVSLGAQVAVARRYGTLRKFRALGDTRAEIRLACLQDFAIPQDNPADRAETAAIVSSWEVAQEFIAKETEIRAEAKVLGQPRTLQVHERQAMVKAVEAVYGVLQESETPSVEYLSVKAEETETNEPVAASLDEVSSRKDSTTSQMQTGLDSTGHIRITKTKVKSKLPSNTEEYRRAMRVEMYAWLCMAARYKAKAWLHGLTAAPFNRFVDFILGEKVYNIHVPSLVGDGQTRVKPDWGIILSFEHRLRKEAFKLVVRDGTTLADALNQVIHDAEMKETYFTTPVALRAAMTSQADPPQQKWLRPNTKGTGKFQSSNYKGKGKSSKGKGKEVRKELQGLTLAWRTPDNRELCFSYNTGSCDGKCNRVHQCRVKGCYGDHPAIKHKEVTGNAWKVEADSIIQQWG</sequence>
<keyword evidence="4" id="KW-1185">Reference proteome</keyword>
<dbReference type="AlphaFoldDB" id="A0A9P1CBM2"/>
<accession>A0A9P1CBM2</accession>
<dbReference type="Proteomes" id="UP001152797">
    <property type="component" value="Unassembled WGS sequence"/>
</dbReference>
<dbReference type="EMBL" id="CAMXCT030001236">
    <property type="protein sequence ID" value="CAL4775450.1"/>
    <property type="molecule type" value="Genomic_DNA"/>
</dbReference>
<name>A0A9P1CBM2_9DINO</name>
<organism evidence="2">
    <name type="scientific">Cladocopium goreaui</name>
    <dbReference type="NCBI Taxonomy" id="2562237"/>
    <lineage>
        <taxon>Eukaryota</taxon>
        <taxon>Sar</taxon>
        <taxon>Alveolata</taxon>
        <taxon>Dinophyceae</taxon>
        <taxon>Suessiales</taxon>
        <taxon>Symbiodiniaceae</taxon>
        <taxon>Cladocopium</taxon>
    </lineage>
</organism>
<proteinExistence type="predicted"/>
<feature type="compositionally biased region" description="Polar residues" evidence="1">
    <location>
        <begin position="966"/>
        <end position="977"/>
    </location>
</feature>
<reference evidence="3 4" key="2">
    <citation type="submission" date="2024-05" db="EMBL/GenBank/DDBJ databases">
        <authorList>
            <person name="Chen Y."/>
            <person name="Shah S."/>
            <person name="Dougan E. K."/>
            <person name="Thang M."/>
            <person name="Chan C."/>
        </authorList>
    </citation>
    <scope>NUCLEOTIDE SEQUENCE [LARGE SCALE GENOMIC DNA]</scope>
</reference>